<name>A0A4S8I1U2_9BACT</name>
<dbReference type="EMBL" id="STFF01000001">
    <property type="protein sequence ID" value="THU41980.1"/>
    <property type="molecule type" value="Genomic_DNA"/>
</dbReference>
<organism evidence="1 2">
    <name type="scientific">Niastella caeni</name>
    <dbReference type="NCBI Taxonomy" id="2569763"/>
    <lineage>
        <taxon>Bacteria</taxon>
        <taxon>Pseudomonadati</taxon>
        <taxon>Bacteroidota</taxon>
        <taxon>Chitinophagia</taxon>
        <taxon>Chitinophagales</taxon>
        <taxon>Chitinophagaceae</taxon>
        <taxon>Niastella</taxon>
    </lineage>
</organism>
<sequence length="169" mass="19702">MKRILASCILFLFIYTLYAQYDTSQFTGLWVLQSVKFKRPVDLNKDGYRSSDAFWEFDECRKDQQIELLPDYNAKTYYGSNKSGCTNEVKTYKWNLKEELVKEVKYELGKRVVDERRPTVLKLNDVTGNDAKVFVVIGVDENILTLKGLVKSSANTTEEAILIYRKRKK</sequence>
<dbReference type="Proteomes" id="UP000306918">
    <property type="component" value="Unassembled WGS sequence"/>
</dbReference>
<reference evidence="1 2" key="1">
    <citation type="submission" date="2019-04" db="EMBL/GenBank/DDBJ databases">
        <title>Niastella caeni sp. nov., isolated from activated sludge.</title>
        <authorList>
            <person name="Sheng M."/>
        </authorList>
    </citation>
    <scope>NUCLEOTIDE SEQUENCE [LARGE SCALE GENOMIC DNA]</scope>
    <source>
        <strain evidence="1 2">HX-2-15</strain>
    </source>
</reference>
<keyword evidence="2" id="KW-1185">Reference proteome</keyword>
<evidence type="ECO:0008006" key="3">
    <source>
        <dbReference type="Google" id="ProtNLM"/>
    </source>
</evidence>
<protein>
    <recommendedName>
        <fullName evidence="3">Lipocalin-like domain-containing protein</fullName>
    </recommendedName>
</protein>
<comment type="caution">
    <text evidence="1">The sequence shown here is derived from an EMBL/GenBank/DDBJ whole genome shotgun (WGS) entry which is preliminary data.</text>
</comment>
<dbReference type="RefSeq" id="WP_136576467.1">
    <property type="nucleotide sequence ID" value="NZ_STFF01000001.1"/>
</dbReference>
<accession>A0A4S8I1U2</accession>
<evidence type="ECO:0000313" key="2">
    <source>
        <dbReference type="Proteomes" id="UP000306918"/>
    </source>
</evidence>
<proteinExistence type="predicted"/>
<dbReference type="OrthoDB" id="660139at2"/>
<evidence type="ECO:0000313" key="1">
    <source>
        <dbReference type="EMBL" id="THU41980.1"/>
    </source>
</evidence>
<gene>
    <name evidence="1" type="ORF">FAM09_07715</name>
</gene>
<dbReference type="AlphaFoldDB" id="A0A4S8I1U2"/>